<evidence type="ECO:0000256" key="1">
    <source>
        <dbReference type="SAM" id="MobiDB-lite"/>
    </source>
</evidence>
<keyword evidence="2" id="KW-1185">Reference proteome</keyword>
<evidence type="ECO:0000313" key="2">
    <source>
        <dbReference type="Proteomes" id="UP000095283"/>
    </source>
</evidence>
<dbReference type="Proteomes" id="UP000095283">
    <property type="component" value="Unplaced"/>
</dbReference>
<feature type="compositionally biased region" description="Low complexity" evidence="1">
    <location>
        <begin position="1"/>
        <end position="30"/>
    </location>
</feature>
<sequence length="97" mass="10799">MEPSQNLRSQNMQQQQQLLLQQPQHVQQTQRPSLRLDMMMEKGPPPTVAQTAKSGVIITKPSPSPLIFDQQIKMAGNKLVHLPPLAQTQTAQASSTF</sequence>
<name>A0A1I7XHC2_HETBA</name>
<reference evidence="3" key="1">
    <citation type="submission" date="2016-11" db="UniProtKB">
        <authorList>
            <consortium name="WormBaseParasite"/>
        </authorList>
    </citation>
    <scope>IDENTIFICATION</scope>
</reference>
<accession>A0A1I7XHC2</accession>
<protein>
    <submittedName>
        <fullName evidence="3">Microphthalmia-associated transcription factor</fullName>
    </submittedName>
</protein>
<organism evidence="2 3">
    <name type="scientific">Heterorhabditis bacteriophora</name>
    <name type="common">Entomopathogenic nematode worm</name>
    <dbReference type="NCBI Taxonomy" id="37862"/>
    <lineage>
        <taxon>Eukaryota</taxon>
        <taxon>Metazoa</taxon>
        <taxon>Ecdysozoa</taxon>
        <taxon>Nematoda</taxon>
        <taxon>Chromadorea</taxon>
        <taxon>Rhabditida</taxon>
        <taxon>Rhabditina</taxon>
        <taxon>Rhabditomorpha</taxon>
        <taxon>Strongyloidea</taxon>
        <taxon>Heterorhabditidae</taxon>
        <taxon>Heterorhabditis</taxon>
    </lineage>
</organism>
<feature type="region of interest" description="Disordered" evidence="1">
    <location>
        <begin position="1"/>
        <end position="32"/>
    </location>
</feature>
<dbReference type="WBParaSite" id="Hba_17081">
    <property type="protein sequence ID" value="Hba_17081"/>
    <property type="gene ID" value="Hba_17081"/>
</dbReference>
<dbReference type="AlphaFoldDB" id="A0A1I7XHC2"/>
<proteinExistence type="predicted"/>
<evidence type="ECO:0000313" key="3">
    <source>
        <dbReference type="WBParaSite" id="Hba_17081"/>
    </source>
</evidence>